<name>A0ACC2HPS0_9PLEO</name>
<reference evidence="1" key="1">
    <citation type="submission" date="2022-11" db="EMBL/GenBank/DDBJ databases">
        <title>Genome Sequence of Boeremia exigua.</title>
        <authorList>
            <person name="Buettner E."/>
        </authorList>
    </citation>
    <scope>NUCLEOTIDE SEQUENCE</scope>
    <source>
        <strain evidence="1">CU02</strain>
    </source>
</reference>
<accession>A0ACC2HPS0</accession>
<protein>
    <submittedName>
        <fullName evidence="1">Uncharacterized protein</fullName>
    </submittedName>
</protein>
<sequence>MADQQPTYHSRDALSSTGTAMLQTGAVGAIIAGVQNTLRKQNVGAMGIITKSGGTIALFAGAGGVYQFTLDATANLQKKDDCYNEFYAGFAAGATAGIFKRSLPYMLGAGACFGTAMAAFRYTAGVRGAASADLDDEEVERREAQKKLRRRPLSETLEQLGEGRGIYGPGYEERRRQRIMEKYGIDVKAAQA</sequence>
<evidence type="ECO:0000313" key="1">
    <source>
        <dbReference type="EMBL" id="KAJ8104966.1"/>
    </source>
</evidence>
<dbReference type="Proteomes" id="UP001153331">
    <property type="component" value="Unassembled WGS sequence"/>
</dbReference>
<evidence type="ECO:0000313" key="2">
    <source>
        <dbReference type="Proteomes" id="UP001153331"/>
    </source>
</evidence>
<proteinExistence type="predicted"/>
<comment type="caution">
    <text evidence="1">The sequence shown here is derived from an EMBL/GenBank/DDBJ whole genome shotgun (WGS) entry which is preliminary data.</text>
</comment>
<gene>
    <name evidence="1" type="ORF">OPT61_g10467</name>
</gene>
<dbReference type="EMBL" id="JAPHNI010001716">
    <property type="protein sequence ID" value="KAJ8104966.1"/>
    <property type="molecule type" value="Genomic_DNA"/>
</dbReference>
<organism evidence="1 2">
    <name type="scientific">Boeremia exigua</name>
    <dbReference type="NCBI Taxonomy" id="749465"/>
    <lineage>
        <taxon>Eukaryota</taxon>
        <taxon>Fungi</taxon>
        <taxon>Dikarya</taxon>
        <taxon>Ascomycota</taxon>
        <taxon>Pezizomycotina</taxon>
        <taxon>Dothideomycetes</taxon>
        <taxon>Pleosporomycetidae</taxon>
        <taxon>Pleosporales</taxon>
        <taxon>Pleosporineae</taxon>
        <taxon>Didymellaceae</taxon>
        <taxon>Boeremia</taxon>
    </lineage>
</organism>
<keyword evidence="2" id="KW-1185">Reference proteome</keyword>